<name>A0A6G1QE79_CHAAH</name>
<keyword evidence="2" id="KW-1185">Reference proteome</keyword>
<proteinExistence type="predicted"/>
<evidence type="ECO:0000313" key="1">
    <source>
        <dbReference type="EMBL" id="KAF3700787.1"/>
    </source>
</evidence>
<reference evidence="2" key="2">
    <citation type="submission" date="2019-02" db="EMBL/GenBank/DDBJ databases">
        <title>Opniocepnalus argus Var Kimnra genome.</title>
        <authorList>
            <person name="Zhou C."/>
            <person name="Xiao S."/>
        </authorList>
    </citation>
    <scope>NUCLEOTIDE SEQUENCE [LARGE SCALE GENOMIC DNA]</scope>
</reference>
<organism evidence="1 2">
    <name type="scientific">Channa argus</name>
    <name type="common">Northern snakehead</name>
    <name type="synonym">Ophicephalus argus</name>
    <dbReference type="NCBI Taxonomy" id="215402"/>
    <lineage>
        <taxon>Eukaryota</taxon>
        <taxon>Metazoa</taxon>
        <taxon>Chordata</taxon>
        <taxon>Craniata</taxon>
        <taxon>Vertebrata</taxon>
        <taxon>Euteleostomi</taxon>
        <taxon>Actinopterygii</taxon>
        <taxon>Neopterygii</taxon>
        <taxon>Teleostei</taxon>
        <taxon>Neoteleostei</taxon>
        <taxon>Acanthomorphata</taxon>
        <taxon>Anabantaria</taxon>
        <taxon>Anabantiformes</taxon>
        <taxon>Channoidei</taxon>
        <taxon>Channidae</taxon>
        <taxon>Channa</taxon>
    </lineage>
</organism>
<accession>A0A6G1QE79</accession>
<dbReference type="AlphaFoldDB" id="A0A6G1QE79"/>
<dbReference type="Proteomes" id="UP000503349">
    <property type="component" value="Chromosome 16"/>
</dbReference>
<sequence>MQQWLMGWTCNNNTHRNILFSFIDCFQSSYISSFKRSHHYNHLGQNVFCSSGNTEVQKSHSLHHGST</sequence>
<reference evidence="1 2" key="1">
    <citation type="submission" date="2019-02" db="EMBL/GenBank/DDBJ databases">
        <title>Opniocepnalus argus genome.</title>
        <authorList>
            <person name="Zhou C."/>
            <person name="Xiao S."/>
        </authorList>
    </citation>
    <scope>NUCLEOTIDE SEQUENCE [LARGE SCALE GENOMIC DNA]</scope>
    <source>
        <strain evidence="1">OARG1902GOOAL</strain>
        <tissue evidence="1">Muscle</tissue>
    </source>
</reference>
<evidence type="ECO:0000313" key="2">
    <source>
        <dbReference type="Proteomes" id="UP000503349"/>
    </source>
</evidence>
<dbReference type="EMBL" id="CM015727">
    <property type="protein sequence ID" value="KAF3700787.1"/>
    <property type="molecule type" value="Genomic_DNA"/>
</dbReference>
<gene>
    <name evidence="1" type="ORF">EXN66_Car016475</name>
</gene>
<protein>
    <submittedName>
        <fullName evidence="1">Uncharacterized protein</fullName>
    </submittedName>
</protein>